<evidence type="ECO:0000259" key="2">
    <source>
        <dbReference type="SMART" id="SM00849"/>
    </source>
</evidence>
<reference evidence="3 4" key="1">
    <citation type="submission" date="2018-08" db="EMBL/GenBank/DDBJ databases">
        <title>Parvularcula sp. SM1705, isolated from surface water of the South Sea China.</title>
        <authorList>
            <person name="Sun L."/>
        </authorList>
    </citation>
    <scope>NUCLEOTIDE SEQUENCE [LARGE SCALE GENOMIC DNA]</scope>
    <source>
        <strain evidence="3 4">SM1705</strain>
    </source>
</reference>
<evidence type="ECO:0000256" key="1">
    <source>
        <dbReference type="SAM" id="SignalP"/>
    </source>
</evidence>
<name>A0A371RGT4_9PROT</name>
<feature type="domain" description="Metallo-beta-lactamase" evidence="2">
    <location>
        <begin position="65"/>
        <end position="252"/>
    </location>
</feature>
<dbReference type="NCBIfam" id="NF012229">
    <property type="entry name" value="bla_class_B_core"/>
    <property type="match status" value="1"/>
</dbReference>
<dbReference type="InParanoid" id="A0A371RGT4"/>
<dbReference type="InterPro" id="IPR001279">
    <property type="entry name" value="Metallo-B-lactamas"/>
</dbReference>
<dbReference type="NCBIfam" id="NF033105">
    <property type="entry name" value="bla_subclass_B3"/>
    <property type="match status" value="1"/>
</dbReference>
<dbReference type="AlphaFoldDB" id="A0A371RGT4"/>
<dbReference type="Proteomes" id="UP000264589">
    <property type="component" value="Unassembled WGS sequence"/>
</dbReference>
<dbReference type="InterPro" id="IPR050855">
    <property type="entry name" value="NDM-1-like"/>
</dbReference>
<organism evidence="3 4">
    <name type="scientific">Parvularcula marina</name>
    <dbReference type="NCBI Taxonomy" id="2292771"/>
    <lineage>
        <taxon>Bacteria</taxon>
        <taxon>Pseudomonadati</taxon>
        <taxon>Pseudomonadota</taxon>
        <taxon>Alphaproteobacteria</taxon>
        <taxon>Parvularculales</taxon>
        <taxon>Parvularculaceae</taxon>
        <taxon>Parvularcula</taxon>
    </lineage>
</organism>
<comment type="caution">
    <text evidence="3">The sequence shown here is derived from an EMBL/GenBank/DDBJ whole genome shotgun (WGS) entry which is preliminary data.</text>
</comment>
<evidence type="ECO:0000313" key="3">
    <source>
        <dbReference type="EMBL" id="RFB04660.1"/>
    </source>
</evidence>
<dbReference type="InterPro" id="IPR036866">
    <property type="entry name" value="RibonucZ/Hydroxyglut_hydro"/>
</dbReference>
<dbReference type="PANTHER" id="PTHR42951:SF17">
    <property type="entry name" value="METALLO-BETA-LACTAMASE DOMAIN-CONTAINING PROTEIN"/>
    <property type="match status" value="1"/>
</dbReference>
<protein>
    <submittedName>
        <fullName evidence="3">Subclass B3 metallo-beta-lactamase</fullName>
    </submittedName>
</protein>
<dbReference type="EMBL" id="QUQO01000001">
    <property type="protein sequence ID" value="RFB04660.1"/>
    <property type="molecule type" value="Genomic_DNA"/>
</dbReference>
<dbReference type="Gene3D" id="3.60.15.10">
    <property type="entry name" value="Ribonuclease Z/Hydroxyacylglutathione hydrolase-like"/>
    <property type="match status" value="1"/>
</dbReference>
<dbReference type="PANTHER" id="PTHR42951">
    <property type="entry name" value="METALLO-BETA-LACTAMASE DOMAIN-CONTAINING"/>
    <property type="match status" value="1"/>
</dbReference>
<gene>
    <name evidence="3" type="primary">bla</name>
    <name evidence="3" type="ORF">DX908_04830</name>
</gene>
<feature type="signal peptide" evidence="1">
    <location>
        <begin position="1"/>
        <end position="28"/>
    </location>
</feature>
<feature type="chain" id="PRO_5016977804" evidence="1">
    <location>
        <begin position="29"/>
        <end position="303"/>
    </location>
</feature>
<proteinExistence type="predicted"/>
<evidence type="ECO:0000313" key="4">
    <source>
        <dbReference type="Proteomes" id="UP000264589"/>
    </source>
</evidence>
<sequence length="303" mass="33023">MGCYPQQVMIRTLLFATLAICLPVSAGAEEAPRPKSIWAAGNPGWVKPVDPFRIAGNVHFVGTEGLGIFLITGEDGHILIDGGLPGFEDQVLDSIRSLGFDPADVKVLLNTHAHFDHSGGLAYIKDVTGAEFWAMSEDVSQLEGGFYVGAEDNAAFNAPPVKVDRVLTDGEEIHLGDITLTARLTPGHSPGCTSWWTSIEEGGEALDLLIFCSATVAANRLAPPQYEGIVEDYRKTFRVTKDWQPDIFVANHPGFSNLMAERLKAEAGEPDAYRNTELFTRMMSRLEEEFEKALKNQTAEAGQ</sequence>
<dbReference type="SUPFAM" id="SSF56281">
    <property type="entry name" value="Metallo-hydrolase/oxidoreductase"/>
    <property type="match status" value="1"/>
</dbReference>
<accession>A0A371RGT4</accession>
<keyword evidence="1" id="KW-0732">Signal</keyword>
<dbReference type="Pfam" id="PF00753">
    <property type="entry name" value="Lactamase_B"/>
    <property type="match status" value="1"/>
</dbReference>
<keyword evidence="4" id="KW-1185">Reference proteome</keyword>
<dbReference type="SMART" id="SM00849">
    <property type="entry name" value="Lactamase_B"/>
    <property type="match status" value="1"/>
</dbReference>